<comment type="caution">
    <text evidence="2">The sequence shown here is derived from an EMBL/GenBank/DDBJ whole genome shotgun (WGS) entry which is preliminary data.</text>
</comment>
<accession>A0ABR1LQ66</accession>
<proteinExistence type="predicted"/>
<organism evidence="2 3">
    <name type="scientific">Phyllosticta citribraziliensis</name>
    <dbReference type="NCBI Taxonomy" id="989973"/>
    <lineage>
        <taxon>Eukaryota</taxon>
        <taxon>Fungi</taxon>
        <taxon>Dikarya</taxon>
        <taxon>Ascomycota</taxon>
        <taxon>Pezizomycotina</taxon>
        <taxon>Dothideomycetes</taxon>
        <taxon>Dothideomycetes incertae sedis</taxon>
        <taxon>Botryosphaeriales</taxon>
        <taxon>Phyllostictaceae</taxon>
        <taxon>Phyllosticta</taxon>
    </lineage>
</organism>
<evidence type="ECO:0000256" key="1">
    <source>
        <dbReference type="SAM" id="MobiDB-lite"/>
    </source>
</evidence>
<protein>
    <submittedName>
        <fullName evidence="2">Uncharacterized protein</fullName>
    </submittedName>
</protein>
<evidence type="ECO:0000313" key="2">
    <source>
        <dbReference type="EMBL" id="KAK7536885.1"/>
    </source>
</evidence>
<evidence type="ECO:0000313" key="3">
    <source>
        <dbReference type="Proteomes" id="UP001360953"/>
    </source>
</evidence>
<keyword evidence="3" id="KW-1185">Reference proteome</keyword>
<name>A0ABR1LQ66_9PEZI</name>
<feature type="compositionally biased region" description="Polar residues" evidence="1">
    <location>
        <begin position="128"/>
        <end position="139"/>
    </location>
</feature>
<gene>
    <name evidence="2" type="ORF">J3D65DRAFT_356658</name>
</gene>
<dbReference type="GeneID" id="92028507"/>
<feature type="compositionally biased region" description="Low complexity" evidence="1">
    <location>
        <begin position="69"/>
        <end position="93"/>
    </location>
</feature>
<dbReference type="RefSeq" id="XP_066655036.1">
    <property type="nucleotide sequence ID" value="XM_066795601.1"/>
</dbReference>
<sequence length="170" mass="17815">MRWVFVVGAGACRGGTREGRVESSRGLGEGCVVLSTSACRRKRGKRIVVLSCHLRHLAVPGNLAPSPPHHTSSTTSAASTTSIPAPIASSTSTVRQRQHLSLPTTLCHTRAATPTTSHHSHPSPALSPHQTRPQLQQRMSAGVPLPHAPSSICRMTAAVSCPVTSSSQAL</sequence>
<dbReference type="EMBL" id="JBBPEH010000006">
    <property type="protein sequence ID" value="KAK7536885.1"/>
    <property type="molecule type" value="Genomic_DNA"/>
</dbReference>
<feature type="region of interest" description="Disordered" evidence="1">
    <location>
        <begin position="60"/>
        <end position="98"/>
    </location>
</feature>
<dbReference type="Proteomes" id="UP001360953">
    <property type="component" value="Unassembled WGS sequence"/>
</dbReference>
<feature type="region of interest" description="Disordered" evidence="1">
    <location>
        <begin position="111"/>
        <end position="144"/>
    </location>
</feature>
<reference evidence="2 3" key="1">
    <citation type="submission" date="2024-04" db="EMBL/GenBank/DDBJ databases">
        <title>Phyllosticta paracitricarpa is synonymous to the EU quarantine fungus P. citricarpa based on phylogenomic analyses.</title>
        <authorList>
            <consortium name="Lawrence Berkeley National Laboratory"/>
            <person name="Van ingen-buijs V.A."/>
            <person name="Van westerhoven A.C."/>
            <person name="Haridas S."/>
            <person name="Skiadas P."/>
            <person name="Martin F."/>
            <person name="Groenewald J.Z."/>
            <person name="Crous P.W."/>
            <person name="Seidl M.F."/>
        </authorList>
    </citation>
    <scope>NUCLEOTIDE SEQUENCE [LARGE SCALE GENOMIC DNA]</scope>
    <source>
        <strain evidence="2 3">CPC 17464</strain>
    </source>
</reference>